<dbReference type="EMBL" id="OX459122">
    <property type="protein sequence ID" value="CAI9107502.1"/>
    <property type="molecule type" value="Genomic_DNA"/>
</dbReference>
<evidence type="ECO:0000313" key="1">
    <source>
        <dbReference type="EMBL" id="CAI9107502.1"/>
    </source>
</evidence>
<sequence length="120" mass="13620">MSNSNYSRSINSSFTSKKISKMLLTTTCRKQINNRSKWRNLGIEKTREWRQAEKKSYGCSTRGYGSWTLTALTAIQAHTHPADVKHVGSGLLKNVLITATPLVIMLFNRLCGRWTCDCHL</sequence>
<reference evidence="1" key="1">
    <citation type="submission" date="2023-03" db="EMBL/GenBank/DDBJ databases">
        <authorList>
            <person name="Julca I."/>
        </authorList>
    </citation>
    <scope>NUCLEOTIDE SEQUENCE</scope>
</reference>
<keyword evidence="2" id="KW-1185">Reference proteome</keyword>
<evidence type="ECO:0000313" key="2">
    <source>
        <dbReference type="Proteomes" id="UP001161247"/>
    </source>
</evidence>
<organism evidence="1 2">
    <name type="scientific">Oldenlandia corymbosa var. corymbosa</name>
    <dbReference type="NCBI Taxonomy" id="529605"/>
    <lineage>
        <taxon>Eukaryota</taxon>
        <taxon>Viridiplantae</taxon>
        <taxon>Streptophyta</taxon>
        <taxon>Embryophyta</taxon>
        <taxon>Tracheophyta</taxon>
        <taxon>Spermatophyta</taxon>
        <taxon>Magnoliopsida</taxon>
        <taxon>eudicotyledons</taxon>
        <taxon>Gunneridae</taxon>
        <taxon>Pentapetalae</taxon>
        <taxon>asterids</taxon>
        <taxon>lamiids</taxon>
        <taxon>Gentianales</taxon>
        <taxon>Rubiaceae</taxon>
        <taxon>Rubioideae</taxon>
        <taxon>Spermacoceae</taxon>
        <taxon>Hedyotis-Oldenlandia complex</taxon>
        <taxon>Oldenlandia</taxon>
    </lineage>
</organism>
<gene>
    <name evidence="1" type="ORF">OLC1_LOCUS15807</name>
</gene>
<proteinExistence type="predicted"/>
<dbReference type="AlphaFoldDB" id="A0AAV1DLD5"/>
<name>A0AAV1DLD5_OLDCO</name>
<dbReference type="Proteomes" id="UP001161247">
    <property type="component" value="Chromosome 5"/>
</dbReference>
<accession>A0AAV1DLD5</accession>
<protein>
    <submittedName>
        <fullName evidence="1">OLC1v1006876C3</fullName>
    </submittedName>
</protein>